<keyword evidence="2" id="KW-0067">ATP-binding</keyword>
<organism evidence="5">
    <name type="scientific">Echinostoma caproni</name>
    <dbReference type="NCBI Taxonomy" id="27848"/>
    <lineage>
        <taxon>Eukaryota</taxon>
        <taxon>Metazoa</taxon>
        <taxon>Spiralia</taxon>
        <taxon>Lophotrochozoa</taxon>
        <taxon>Platyhelminthes</taxon>
        <taxon>Trematoda</taxon>
        <taxon>Digenea</taxon>
        <taxon>Plagiorchiida</taxon>
        <taxon>Echinostomata</taxon>
        <taxon>Echinostomatoidea</taxon>
        <taxon>Echinostomatidae</taxon>
        <taxon>Echinostoma</taxon>
    </lineage>
</organism>
<dbReference type="InterPro" id="IPR050117">
    <property type="entry name" value="MAPK"/>
</dbReference>
<dbReference type="PANTHER" id="PTHR24055">
    <property type="entry name" value="MITOGEN-ACTIVATED PROTEIN KINASE"/>
    <property type="match status" value="1"/>
</dbReference>
<feature type="domain" description="Protein kinase" evidence="4">
    <location>
        <begin position="1"/>
        <end position="119"/>
    </location>
</feature>
<dbReference type="AlphaFoldDB" id="A0A183AU84"/>
<reference evidence="5" key="1">
    <citation type="submission" date="2016-06" db="UniProtKB">
        <authorList>
            <consortium name="WormBaseParasite"/>
        </authorList>
    </citation>
    <scope>IDENTIFICATION</scope>
</reference>
<feature type="region of interest" description="Disordered" evidence="3">
    <location>
        <begin position="140"/>
        <end position="180"/>
    </location>
</feature>
<evidence type="ECO:0000259" key="4">
    <source>
        <dbReference type="PROSITE" id="PS50011"/>
    </source>
</evidence>
<dbReference type="PROSITE" id="PS50011">
    <property type="entry name" value="PROTEIN_KINASE_DOM"/>
    <property type="match status" value="1"/>
</dbReference>
<dbReference type="Gene3D" id="1.10.510.10">
    <property type="entry name" value="Transferase(Phosphotransferase) domain 1"/>
    <property type="match status" value="1"/>
</dbReference>
<feature type="compositionally biased region" description="Polar residues" evidence="3">
    <location>
        <begin position="307"/>
        <end position="323"/>
    </location>
</feature>
<feature type="compositionally biased region" description="Polar residues" evidence="3">
    <location>
        <begin position="359"/>
        <end position="372"/>
    </location>
</feature>
<evidence type="ECO:0000313" key="5">
    <source>
        <dbReference type="WBParaSite" id="ECPE_0001055101-mRNA-1"/>
    </source>
</evidence>
<dbReference type="WBParaSite" id="ECPE_0001055101-mRNA-1">
    <property type="protein sequence ID" value="ECPE_0001055101-mRNA-1"/>
    <property type="gene ID" value="ECPE_0001055101"/>
</dbReference>
<proteinExistence type="predicted"/>
<accession>A0A183AU84</accession>
<feature type="region of interest" description="Disordered" evidence="3">
    <location>
        <begin position="295"/>
        <end position="323"/>
    </location>
</feature>
<evidence type="ECO:0000256" key="2">
    <source>
        <dbReference type="ARBA" id="ARBA00022840"/>
    </source>
</evidence>
<feature type="compositionally biased region" description="Low complexity" evidence="3">
    <location>
        <begin position="338"/>
        <end position="350"/>
    </location>
</feature>
<evidence type="ECO:0000256" key="3">
    <source>
        <dbReference type="SAM" id="MobiDB-lite"/>
    </source>
</evidence>
<dbReference type="SUPFAM" id="SSF56112">
    <property type="entry name" value="Protein kinase-like (PK-like)"/>
    <property type="match status" value="1"/>
</dbReference>
<sequence length="444" mass="47827">LVGDTQYGPPVDVWAVGCVVAEMLTGTPLWPGRSDLDQLHLITRTLGDLVPRHREIFEKNLFFKGYKLQVTENKNNLEDKFKSLHPPLTGKELSFLQGCLEMDPTQRLNTDALLKHPYMDLHGKYVQYMGAELRPVPGAGGDGHWITGGTTTTRRKERGPSFAINSKPLGAMGQSFGGVRRKPGLATNTTTTMNTSTIPLTTTSSTTNATMVAVPSQSHPPGQMDTPVRVTGSNTPQNDIGPTGSPQNAHTPVPMGFANNMSRNNWFGSGIVGQGFHHSGLPALTTMPLSQTGYNASGSMPVPSPAGTPSIQPSAQSPVNNSKAGVWKHQKLCQGTTLTGTTLTLNPPTTVNAGGEGPSPSQQNNDQRSTTNGNQLFTLLNYECSSTGRKDVFRRIQRDGPCFAHAHICVTSQKGIYSRTIKAFVYPLLDAPETEHYPPTEPLS</sequence>
<evidence type="ECO:0000256" key="1">
    <source>
        <dbReference type="ARBA" id="ARBA00022741"/>
    </source>
</evidence>
<dbReference type="GO" id="GO:0004672">
    <property type="term" value="F:protein kinase activity"/>
    <property type="evidence" value="ECO:0007669"/>
    <property type="project" value="InterPro"/>
</dbReference>
<keyword evidence="1" id="KW-0547">Nucleotide-binding</keyword>
<dbReference type="Pfam" id="PF00069">
    <property type="entry name" value="Pkinase"/>
    <property type="match status" value="1"/>
</dbReference>
<feature type="region of interest" description="Disordered" evidence="3">
    <location>
        <begin position="338"/>
        <end position="372"/>
    </location>
</feature>
<dbReference type="InterPro" id="IPR000719">
    <property type="entry name" value="Prot_kinase_dom"/>
</dbReference>
<name>A0A183AU84_9TREM</name>
<dbReference type="GO" id="GO:0005524">
    <property type="term" value="F:ATP binding"/>
    <property type="evidence" value="ECO:0007669"/>
    <property type="project" value="UniProtKB-KW"/>
</dbReference>
<protein>
    <submittedName>
        <fullName evidence="5">Protein kinase domain-containing protein</fullName>
    </submittedName>
</protein>
<dbReference type="InterPro" id="IPR011009">
    <property type="entry name" value="Kinase-like_dom_sf"/>
</dbReference>